<comment type="caution">
    <text evidence="9">The sequence shown here is derived from an EMBL/GenBank/DDBJ whole genome shotgun (WGS) entry which is preliminary data.</text>
</comment>
<evidence type="ECO:0000259" key="8">
    <source>
        <dbReference type="Pfam" id="PF01694"/>
    </source>
</evidence>
<protein>
    <submittedName>
        <fullName evidence="9">Rhomboid family peptidase</fullName>
    </submittedName>
</protein>
<dbReference type="GO" id="GO:0016020">
    <property type="term" value="C:membrane"/>
    <property type="evidence" value="ECO:0007669"/>
    <property type="project" value="UniProtKB-SubCell"/>
</dbReference>
<gene>
    <name evidence="9" type="ORF">DFR56_1077</name>
</gene>
<keyword evidence="3 7" id="KW-0812">Transmembrane</keyword>
<feature type="transmembrane region" description="Helical" evidence="7">
    <location>
        <begin position="344"/>
        <end position="362"/>
    </location>
</feature>
<dbReference type="PANTHER" id="PTHR43731">
    <property type="entry name" value="RHOMBOID PROTEASE"/>
    <property type="match status" value="1"/>
</dbReference>
<dbReference type="InterPro" id="IPR035952">
    <property type="entry name" value="Rhomboid-like_sf"/>
</dbReference>
<dbReference type="Gene3D" id="1.20.1540.10">
    <property type="entry name" value="Rhomboid-like"/>
    <property type="match status" value="1"/>
</dbReference>
<evidence type="ECO:0000256" key="4">
    <source>
        <dbReference type="ARBA" id="ARBA00022801"/>
    </source>
</evidence>
<sequence length="398" mass="46263">MYITEQYYMYRLAYDLITEDNFEMLHMNMKTNELWLEKKERKVSKIIRFVHQGFDWKNHLKSDIASVFQRVKSMNRFFTGKNINIYNVYVTSHEPVDDWEVLKKPMILKEKKPLKMNVFYVTEDNIENEQMRLLRQIDSSVYHNIQLPTELEQEEYVEKYKSTLHSLLYDKNKEIENVFTYGKPRFTYIFIVLNIFMFLMLELNGGSTNIDNLIQSGAKYNPAIIDGEWWRIVSSMFLHIGMLHLIMNMIALYYLGMAVERIYGSTRFLIIYFLAGIGGGLTSFAFNIHVAAGASGALFGLFGALLFFGVIYKHLFFQTMGKSVILILAINLVFGFMVPQIDMGAHLGGLIMGFIASCITFLPQKRNIIVQIFSSVVYLVLLVYLLLYGIQMNTLLFG</sequence>
<evidence type="ECO:0000256" key="1">
    <source>
        <dbReference type="ARBA" id="ARBA00004141"/>
    </source>
</evidence>
<evidence type="ECO:0000313" key="10">
    <source>
        <dbReference type="Proteomes" id="UP000247978"/>
    </source>
</evidence>
<accession>A0A2V3VZY3</accession>
<comment type="similarity">
    <text evidence="2">Belongs to the peptidase S54 family.</text>
</comment>
<dbReference type="Proteomes" id="UP000247978">
    <property type="component" value="Unassembled WGS sequence"/>
</dbReference>
<feature type="transmembrane region" description="Helical" evidence="7">
    <location>
        <begin position="186"/>
        <end position="203"/>
    </location>
</feature>
<comment type="subcellular location">
    <subcellularLocation>
        <location evidence="1">Membrane</location>
        <topology evidence="1">Multi-pass membrane protein</topology>
    </subcellularLocation>
</comment>
<dbReference type="PANTHER" id="PTHR43731:SF14">
    <property type="entry name" value="PRESENILIN-ASSOCIATED RHOMBOID-LIKE PROTEIN, MITOCHONDRIAL"/>
    <property type="match status" value="1"/>
</dbReference>
<proteinExistence type="inferred from homology"/>
<feature type="transmembrane region" description="Helical" evidence="7">
    <location>
        <begin position="319"/>
        <end position="338"/>
    </location>
</feature>
<evidence type="ECO:0000256" key="2">
    <source>
        <dbReference type="ARBA" id="ARBA00009045"/>
    </source>
</evidence>
<evidence type="ECO:0000256" key="7">
    <source>
        <dbReference type="SAM" id="Phobius"/>
    </source>
</evidence>
<dbReference type="AlphaFoldDB" id="A0A2V3VZY3"/>
<feature type="transmembrane region" description="Helical" evidence="7">
    <location>
        <begin position="268"/>
        <end position="286"/>
    </location>
</feature>
<reference evidence="9 10" key="1">
    <citation type="submission" date="2018-05" db="EMBL/GenBank/DDBJ databases">
        <title>Genomic Encyclopedia of Type Strains, Phase IV (KMG-IV): sequencing the most valuable type-strain genomes for metagenomic binning, comparative biology and taxonomic classification.</title>
        <authorList>
            <person name="Goeker M."/>
        </authorList>
    </citation>
    <scope>NUCLEOTIDE SEQUENCE [LARGE SCALE GENOMIC DNA]</scope>
    <source>
        <strain evidence="9 10">DSM 28556</strain>
    </source>
</reference>
<dbReference type="OrthoDB" id="9813074at2"/>
<keyword evidence="10" id="KW-1185">Reference proteome</keyword>
<feature type="transmembrane region" description="Helical" evidence="7">
    <location>
        <begin position="292"/>
        <end position="312"/>
    </location>
</feature>
<feature type="transmembrane region" description="Helical" evidence="7">
    <location>
        <begin position="369"/>
        <end position="390"/>
    </location>
</feature>
<dbReference type="InterPro" id="IPR050925">
    <property type="entry name" value="Rhomboid_protease_S54"/>
</dbReference>
<keyword evidence="6 7" id="KW-0472">Membrane</keyword>
<dbReference type="SUPFAM" id="SSF144091">
    <property type="entry name" value="Rhomboid-like"/>
    <property type="match status" value="1"/>
</dbReference>
<dbReference type="RefSeq" id="WP_158525601.1">
    <property type="nucleotide sequence ID" value="NZ_JADIJL010000012.1"/>
</dbReference>
<feature type="domain" description="Peptidase S54 rhomboid" evidence="8">
    <location>
        <begin position="227"/>
        <end position="361"/>
    </location>
</feature>
<dbReference type="GO" id="GO:0004252">
    <property type="term" value="F:serine-type endopeptidase activity"/>
    <property type="evidence" value="ECO:0007669"/>
    <property type="project" value="InterPro"/>
</dbReference>
<keyword evidence="4" id="KW-0378">Hydrolase</keyword>
<evidence type="ECO:0000256" key="3">
    <source>
        <dbReference type="ARBA" id="ARBA00022692"/>
    </source>
</evidence>
<evidence type="ECO:0000256" key="6">
    <source>
        <dbReference type="ARBA" id="ARBA00023136"/>
    </source>
</evidence>
<dbReference type="EMBL" id="QJJQ01000007">
    <property type="protein sequence ID" value="PXW86494.1"/>
    <property type="molecule type" value="Genomic_DNA"/>
</dbReference>
<name>A0A2V3VZY3_9BACI</name>
<organism evidence="9 10">
    <name type="scientific">Pseudogracilibacillus auburnensis</name>
    <dbReference type="NCBI Taxonomy" id="1494959"/>
    <lineage>
        <taxon>Bacteria</taxon>
        <taxon>Bacillati</taxon>
        <taxon>Bacillota</taxon>
        <taxon>Bacilli</taxon>
        <taxon>Bacillales</taxon>
        <taxon>Bacillaceae</taxon>
        <taxon>Pseudogracilibacillus</taxon>
    </lineage>
</organism>
<keyword evidence="5 7" id="KW-1133">Transmembrane helix</keyword>
<evidence type="ECO:0000256" key="5">
    <source>
        <dbReference type="ARBA" id="ARBA00022989"/>
    </source>
</evidence>
<feature type="transmembrane region" description="Helical" evidence="7">
    <location>
        <begin position="236"/>
        <end position="256"/>
    </location>
</feature>
<dbReference type="InterPro" id="IPR022764">
    <property type="entry name" value="Peptidase_S54_rhomboid_dom"/>
</dbReference>
<evidence type="ECO:0000313" key="9">
    <source>
        <dbReference type="EMBL" id="PXW86494.1"/>
    </source>
</evidence>
<dbReference type="Pfam" id="PF01694">
    <property type="entry name" value="Rhomboid"/>
    <property type="match status" value="1"/>
</dbReference>